<accession>A0A8H3GCL5</accession>
<evidence type="ECO:0000259" key="3">
    <source>
        <dbReference type="PROSITE" id="PS50103"/>
    </source>
</evidence>
<keyword evidence="1" id="KW-0862">Zinc</keyword>
<feature type="compositionally biased region" description="Low complexity" evidence="2">
    <location>
        <begin position="212"/>
        <end position="241"/>
    </location>
</feature>
<dbReference type="PANTHER" id="PTHR37543:SF1">
    <property type="entry name" value="CCCH ZINC FINGER DNA BINDING PROTEIN (AFU_ORTHOLOGUE AFUA_5G12760)"/>
    <property type="match status" value="1"/>
</dbReference>
<comment type="caution">
    <text evidence="4">The sequence shown here is derived from an EMBL/GenBank/DDBJ whole genome shotgun (WGS) entry which is preliminary data.</text>
</comment>
<dbReference type="AlphaFoldDB" id="A0A8H3GCL5"/>
<evidence type="ECO:0000313" key="5">
    <source>
        <dbReference type="Proteomes" id="UP000664203"/>
    </source>
</evidence>
<proteinExistence type="predicted"/>
<evidence type="ECO:0000313" key="4">
    <source>
        <dbReference type="EMBL" id="CAF9937483.1"/>
    </source>
</evidence>
<gene>
    <name evidence="4" type="ORF">ALECFALPRED_007271</name>
</gene>
<evidence type="ECO:0000256" key="1">
    <source>
        <dbReference type="PROSITE-ProRule" id="PRU00723"/>
    </source>
</evidence>
<feature type="zinc finger region" description="C3H1-type" evidence="1">
    <location>
        <begin position="287"/>
        <end position="316"/>
    </location>
</feature>
<dbReference type="OrthoDB" id="2270193at2759"/>
<reference evidence="4" key="1">
    <citation type="submission" date="2021-03" db="EMBL/GenBank/DDBJ databases">
        <authorList>
            <person name="Tagirdzhanova G."/>
        </authorList>
    </citation>
    <scope>NUCLEOTIDE SEQUENCE</scope>
</reference>
<dbReference type="Pfam" id="PF25540">
    <property type="entry name" value="DUF7923"/>
    <property type="match status" value="1"/>
</dbReference>
<evidence type="ECO:0000256" key="2">
    <source>
        <dbReference type="SAM" id="MobiDB-lite"/>
    </source>
</evidence>
<dbReference type="InterPro" id="IPR000571">
    <property type="entry name" value="Znf_CCCH"/>
</dbReference>
<dbReference type="Pfam" id="PF25543">
    <property type="entry name" value="zf-CCCH_tandem"/>
    <property type="match status" value="1"/>
</dbReference>
<keyword evidence="1" id="KW-0479">Metal-binding</keyword>
<feature type="domain" description="C3H1-type" evidence="3">
    <location>
        <begin position="287"/>
        <end position="316"/>
    </location>
</feature>
<keyword evidence="5" id="KW-1185">Reference proteome</keyword>
<dbReference type="InterPro" id="IPR057654">
    <property type="entry name" value="Znf-CCCH_tandem"/>
</dbReference>
<sequence length="388" mass="42356">MASASIVPGANSKLVMKNKTYVSVLIDGNTLKFGEDFVADSYHGGVRAANELRTLIADRLSNSSIETGEHLDVLIQIYANGESLASQSPDGKESETKLTDFYRGYNTHRPLSSFEDTRKGGPSGAGPLITSQLLDILDNFLRQIKDSSCVKVVVVKPCGPGFQAMIRAQRQNGTLPAKLIEIVVHPPAVQTTQTPYPFMAIASLEASMKATQNTSTQNISTQNTSTQNTSTQNTSTQNTSNKVDSAQVGVSQAFTTAADPNAMVPRNSRGQRVDPRPDALTWLIIAARKQKICYEYHLHGSCTWGPEPCPNRHMASRLSVHQLNALQVLARELPCNDGNACQNWACCFGHRCPFGARCNKGSICRFSREMHVTDLKVVRHEKSPNIPP</sequence>
<dbReference type="PROSITE" id="PS50103">
    <property type="entry name" value="ZF_C3H1"/>
    <property type="match status" value="1"/>
</dbReference>
<organism evidence="4 5">
    <name type="scientific">Alectoria fallacina</name>
    <dbReference type="NCBI Taxonomy" id="1903189"/>
    <lineage>
        <taxon>Eukaryota</taxon>
        <taxon>Fungi</taxon>
        <taxon>Dikarya</taxon>
        <taxon>Ascomycota</taxon>
        <taxon>Pezizomycotina</taxon>
        <taxon>Lecanoromycetes</taxon>
        <taxon>OSLEUM clade</taxon>
        <taxon>Lecanoromycetidae</taxon>
        <taxon>Lecanorales</taxon>
        <taxon>Lecanorineae</taxon>
        <taxon>Parmeliaceae</taxon>
        <taxon>Alectoria</taxon>
    </lineage>
</organism>
<keyword evidence="1" id="KW-0863">Zinc-finger</keyword>
<dbReference type="InterPro" id="IPR057683">
    <property type="entry name" value="DUF7923"/>
</dbReference>
<dbReference type="GO" id="GO:0008270">
    <property type="term" value="F:zinc ion binding"/>
    <property type="evidence" value="ECO:0007669"/>
    <property type="project" value="UniProtKB-KW"/>
</dbReference>
<feature type="region of interest" description="Disordered" evidence="2">
    <location>
        <begin position="212"/>
        <end position="242"/>
    </location>
</feature>
<dbReference type="PANTHER" id="PTHR37543">
    <property type="entry name" value="CCCH ZINC FINGER DNA BINDING PROTEIN (AFU_ORTHOLOGUE AFUA_5G12760)"/>
    <property type="match status" value="1"/>
</dbReference>
<protein>
    <recommendedName>
        <fullName evidence="3">C3H1-type domain-containing protein</fullName>
    </recommendedName>
</protein>
<name>A0A8H3GCL5_9LECA</name>
<dbReference type="Proteomes" id="UP000664203">
    <property type="component" value="Unassembled WGS sequence"/>
</dbReference>
<dbReference type="EMBL" id="CAJPDR010000474">
    <property type="protein sequence ID" value="CAF9937483.1"/>
    <property type="molecule type" value="Genomic_DNA"/>
</dbReference>